<dbReference type="Gene3D" id="3.30.2350.10">
    <property type="entry name" value="Pseudouridine synthase"/>
    <property type="match status" value="1"/>
</dbReference>
<dbReference type="InterPro" id="IPR020103">
    <property type="entry name" value="PsdUridine_synth_cat_dom_sf"/>
</dbReference>
<name>A0A0K2U114_LEPSM</name>
<dbReference type="OMA" id="PPAWYHL"/>
<evidence type="ECO:0000313" key="1">
    <source>
        <dbReference type="EMBL" id="CDW31637.1"/>
    </source>
</evidence>
<proteinExistence type="predicted"/>
<reference evidence="1" key="1">
    <citation type="submission" date="2014-05" db="EMBL/GenBank/DDBJ databases">
        <authorList>
            <person name="Chronopoulou M."/>
        </authorList>
    </citation>
    <scope>NUCLEOTIDE SEQUENCE</scope>
    <source>
        <tissue evidence="1">Whole organism</tissue>
    </source>
</reference>
<accession>A0A0K2U114</accession>
<dbReference type="GO" id="GO:0001522">
    <property type="term" value="P:pseudouridine synthesis"/>
    <property type="evidence" value="ECO:0007669"/>
    <property type="project" value="InterPro"/>
</dbReference>
<protein>
    <submittedName>
        <fullName evidence="1">RNA pseudouridylate synthase domaincontaining protein 3like [Saccoglossus kowalevskii]</fullName>
    </submittedName>
</protein>
<dbReference type="GO" id="GO:0009982">
    <property type="term" value="F:pseudouridine synthase activity"/>
    <property type="evidence" value="ECO:0007669"/>
    <property type="project" value="InterPro"/>
</dbReference>
<organism evidence="1">
    <name type="scientific">Lepeophtheirus salmonis</name>
    <name type="common">Salmon louse</name>
    <name type="synonym">Caligus salmonis</name>
    <dbReference type="NCBI Taxonomy" id="72036"/>
    <lineage>
        <taxon>Eukaryota</taxon>
        <taxon>Metazoa</taxon>
        <taxon>Ecdysozoa</taxon>
        <taxon>Arthropoda</taxon>
        <taxon>Crustacea</taxon>
        <taxon>Multicrustacea</taxon>
        <taxon>Hexanauplia</taxon>
        <taxon>Copepoda</taxon>
        <taxon>Siphonostomatoida</taxon>
        <taxon>Caligidae</taxon>
        <taxon>Lepeophtheirus</taxon>
    </lineage>
</organism>
<dbReference type="SUPFAM" id="SSF55120">
    <property type="entry name" value="Pseudouridine synthase"/>
    <property type="match status" value="1"/>
</dbReference>
<dbReference type="EMBL" id="HACA01014276">
    <property type="protein sequence ID" value="CDW31637.1"/>
    <property type="molecule type" value="Transcribed_RNA"/>
</dbReference>
<dbReference type="OrthoDB" id="428658at2759"/>
<dbReference type="GO" id="GO:0003723">
    <property type="term" value="F:RNA binding"/>
    <property type="evidence" value="ECO:0007669"/>
    <property type="project" value="InterPro"/>
</dbReference>
<sequence>MLKNLYSKVGVWKNRSELTSYLANSCVLYRDHGLLVINKPFNLGISPSTQNEFSLPEIIPELKDILQLPYLDYISSPERFSTGLLILGTTPESKNLVKRAKNRSKSYKLLHQSYLTLTDGFPRINNKFETIDSYKYAYSGTKSVEPVLTRNLYSKTKLKSSKSLLRYYLFTETLVKSSLGQSALVCVSPSSIENHFIQLYMSDLLSPVLGDFLYSYRVNSINGYPTKVSHTSSPPNKVQKLSPWILNALGFNPGEEYILPKHIHKYRIILKQFISGKDDLVLVAPPPDYFMETCNALKVSFDNIKLPIREHYIEPKSKEIEPLTHGQTN</sequence>
<dbReference type="AlphaFoldDB" id="A0A0K2U114"/>